<sequence>MILDRWPHSNIGSTSTHLILPVHYVSMAQPFYPADDEVSFGSHPKRDALSIQHTIQGDGRPDIVDRNLACAGTAQEIEAKCRAPTRRRIPVACVRCRKRKIRCSGDAGDGLGCSNCQSTGSMCQFLRVNSAMCQTKVRAPVTSGWPYPANETAPQRLGTYASSSKMGNVPTSFPEHRIHQFLRAPEYEATPDTQHLYGRQAFGIESTIDYEDEPSTTYHAQSTPAYTLPNSPQVFMPEYCGMGLGSKSWAAALQGNRGPPGIVFSEGEAGSPLATAAYPYVISGQVSQSNEALSMVHTQGPLTSPAQETERTPPNPTNGSPFPENSDGLPANMDGPPPAHDYKPSSRWIARCDHRVPSVSFNTATMDRPKPIPSSGQDVTFGFLPLASNSAPSSVLPSSGAFSSLESTAYPAETSDEFRGNGDDRYRSFSRDTRRMVPIADYRSSTYGYSRPTYRNGSENGDSNSESTLINGLPYTRPTHSVGLPQLDEKPEPQVITRHPSYTGLCSQ</sequence>
<dbReference type="EMBL" id="KV878140">
    <property type="protein sequence ID" value="OJJ08687.1"/>
    <property type="molecule type" value="Genomic_DNA"/>
</dbReference>
<evidence type="ECO:0000256" key="5">
    <source>
        <dbReference type="SAM" id="MobiDB-lite"/>
    </source>
</evidence>
<dbReference type="InterPro" id="IPR036864">
    <property type="entry name" value="Zn2-C6_fun-type_DNA-bd_sf"/>
</dbReference>
<feature type="domain" description="Zn(2)-C6 fungal-type" evidence="6">
    <location>
        <begin position="92"/>
        <end position="125"/>
    </location>
</feature>
<feature type="region of interest" description="Disordered" evidence="5">
    <location>
        <begin position="301"/>
        <end position="343"/>
    </location>
</feature>
<dbReference type="Pfam" id="PF00172">
    <property type="entry name" value="Zn_clus"/>
    <property type="match status" value="1"/>
</dbReference>
<organism evidence="7 8">
    <name type="scientific">Aspergillus versicolor CBS 583.65</name>
    <dbReference type="NCBI Taxonomy" id="1036611"/>
    <lineage>
        <taxon>Eukaryota</taxon>
        <taxon>Fungi</taxon>
        <taxon>Dikarya</taxon>
        <taxon>Ascomycota</taxon>
        <taxon>Pezizomycotina</taxon>
        <taxon>Eurotiomycetes</taxon>
        <taxon>Eurotiomycetidae</taxon>
        <taxon>Eurotiales</taxon>
        <taxon>Aspergillaceae</taxon>
        <taxon>Aspergillus</taxon>
        <taxon>Aspergillus subgen. Nidulantes</taxon>
    </lineage>
</organism>
<dbReference type="PROSITE" id="PS50048">
    <property type="entry name" value="ZN2_CY6_FUNGAL_2"/>
    <property type="match status" value="1"/>
</dbReference>
<gene>
    <name evidence="7" type="ORF">ASPVEDRAFT_410041</name>
</gene>
<evidence type="ECO:0000256" key="4">
    <source>
        <dbReference type="ARBA" id="ARBA00023242"/>
    </source>
</evidence>
<dbReference type="GO" id="GO:0003677">
    <property type="term" value="F:DNA binding"/>
    <property type="evidence" value="ECO:0007669"/>
    <property type="project" value="UniProtKB-KW"/>
</dbReference>
<proteinExistence type="predicted"/>
<keyword evidence="1" id="KW-0805">Transcription regulation</keyword>
<keyword evidence="8" id="KW-1185">Reference proteome</keyword>
<dbReference type="OrthoDB" id="5394557at2759"/>
<dbReference type="GO" id="GO:0008270">
    <property type="term" value="F:zinc ion binding"/>
    <property type="evidence" value="ECO:0007669"/>
    <property type="project" value="InterPro"/>
</dbReference>
<evidence type="ECO:0000256" key="1">
    <source>
        <dbReference type="ARBA" id="ARBA00023015"/>
    </source>
</evidence>
<reference evidence="8" key="1">
    <citation type="journal article" date="2017" name="Genome Biol.">
        <title>Comparative genomics reveals high biological diversity and specific adaptations in the industrially and medically important fungal genus Aspergillus.</title>
        <authorList>
            <person name="de Vries R.P."/>
            <person name="Riley R."/>
            <person name="Wiebenga A."/>
            <person name="Aguilar-Osorio G."/>
            <person name="Amillis S."/>
            <person name="Uchima C.A."/>
            <person name="Anderluh G."/>
            <person name="Asadollahi M."/>
            <person name="Askin M."/>
            <person name="Barry K."/>
            <person name="Battaglia E."/>
            <person name="Bayram O."/>
            <person name="Benocci T."/>
            <person name="Braus-Stromeyer S.A."/>
            <person name="Caldana C."/>
            <person name="Canovas D."/>
            <person name="Cerqueira G.C."/>
            <person name="Chen F."/>
            <person name="Chen W."/>
            <person name="Choi C."/>
            <person name="Clum A."/>
            <person name="Dos Santos R.A."/>
            <person name="Damasio A.R."/>
            <person name="Diallinas G."/>
            <person name="Emri T."/>
            <person name="Fekete E."/>
            <person name="Flipphi M."/>
            <person name="Freyberg S."/>
            <person name="Gallo A."/>
            <person name="Gournas C."/>
            <person name="Habgood R."/>
            <person name="Hainaut M."/>
            <person name="Harispe M.L."/>
            <person name="Henrissat B."/>
            <person name="Hilden K.S."/>
            <person name="Hope R."/>
            <person name="Hossain A."/>
            <person name="Karabika E."/>
            <person name="Karaffa L."/>
            <person name="Karanyi Z."/>
            <person name="Krasevec N."/>
            <person name="Kuo A."/>
            <person name="Kusch H."/>
            <person name="LaButti K."/>
            <person name="Lagendijk E.L."/>
            <person name="Lapidus A."/>
            <person name="Levasseur A."/>
            <person name="Lindquist E."/>
            <person name="Lipzen A."/>
            <person name="Logrieco A.F."/>
            <person name="MacCabe A."/>
            <person name="Maekelae M.R."/>
            <person name="Malavazi I."/>
            <person name="Melin P."/>
            <person name="Meyer V."/>
            <person name="Mielnichuk N."/>
            <person name="Miskei M."/>
            <person name="Molnar A.P."/>
            <person name="Mule G."/>
            <person name="Ngan C.Y."/>
            <person name="Orejas M."/>
            <person name="Orosz E."/>
            <person name="Ouedraogo J.P."/>
            <person name="Overkamp K.M."/>
            <person name="Park H.-S."/>
            <person name="Perrone G."/>
            <person name="Piumi F."/>
            <person name="Punt P.J."/>
            <person name="Ram A.F."/>
            <person name="Ramon A."/>
            <person name="Rauscher S."/>
            <person name="Record E."/>
            <person name="Riano-Pachon D.M."/>
            <person name="Robert V."/>
            <person name="Roehrig J."/>
            <person name="Ruller R."/>
            <person name="Salamov A."/>
            <person name="Salih N.S."/>
            <person name="Samson R.A."/>
            <person name="Sandor E."/>
            <person name="Sanguinetti M."/>
            <person name="Schuetze T."/>
            <person name="Sepcic K."/>
            <person name="Shelest E."/>
            <person name="Sherlock G."/>
            <person name="Sophianopoulou V."/>
            <person name="Squina F.M."/>
            <person name="Sun H."/>
            <person name="Susca A."/>
            <person name="Todd R.B."/>
            <person name="Tsang A."/>
            <person name="Unkles S.E."/>
            <person name="van de Wiele N."/>
            <person name="van Rossen-Uffink D."/>
            <person name="Oliveira J.V."/>
            <person name="Vesth T.C."/>
            <person name="Visser J."/>
            <person name="Yu J.-H."/>
            <person name="Zhou M."/>
            <person name="Andersen M.R."/>
            <person name="Archer D.B."/>
            <person name="Baker S.E."/>
            <person name="Benoit I."/>
            <person name="Brakhage A.A."/>
            <person name="Braus G.H."/>
            <person name="Fischer R."/>
            <person name="Frisvad J.C."/>
            <person name="Goldman G.H."/>
            <person name="Houbraken J."/>
            <person name="Oakley B."/>
            <person name="Pocsi I."/>
            <person name="Scazzocchio C."/>
            <person name="Seiboth B."/>
            <person name="vanKuyk P.A."/>
            <person name="Wortman J."/>
            <person name="Dyer P.S."/>
            <person name="Grigoriev I.V."/>
        </authorList>
    </citation>
    <scope>NUCLEOTIDE SEQUENCE [LARGE SCALE GENOMIC DNA]</scope>
    <source>
        <strain evidence="8">CBS 583.65</strain>
    </source>
</reference>
<protein>
    <recommendedName>
        <fullName evidence="6">Zn(2)-C6 fungal-type domain-containing protein</fullName>
    </recommendedName>
</protein>
<dbReference type="PROSITE" id="PS00463">
    <property type="entry name" value="ZN2_CY6_FUNGAL_1"/>
    <property type="match status" value="1"/>
</dbReference>
<dbReference type="GO" id="GO:0000981">
    <property type="term" value="F:DNA-binding transcription factor activity, RNA polymerase II-specific"/>
    <property type="evidence" value="ECO:0007669"/>
    <property type="project" value="InterPro"/>
</dbReference>
<dbReference type="Gene3D" id="4.10.240.10">
    <property type="entry name" value="Zn(2)-C6 fungal-type DNA-binding domain"/>
    <property type="match status" value="1"/>
</dbReference>
<evidence type="ECO:0000313" key="7">
    <source>
        <dbReference type="EMBL" id="OJJ08687.1"/>
    </source>
</evidence>
<keyword evidence="4" id="KW-0539">Nucleus</keyword>
<dbReference type="RefSeq" id="XP_040674449.1">
    <property type="nucleotide sequence ID" value="XM_040812253.1"/>
</dbReference>
<dbReference type="SMART" id="SM00066">
    <property type="entry name" value="GAL4"/>
    <property type="match status" value="1"/>
</dbReference>
<keyword evidence="2" id="KW-0238">DNA-binding</keyword>
<evidence type="ECO:0000259" key="6">
    <source>
        <dbReference type="PROSITE" id="PS50048"/>
    </source>
</evidence>
<dbReference type="AlphaFoldDB" id="A0A1L9Q4J0"/>
<keyword evidence="3" id="KW-0804">Transcription</keyword>
<name>A0A1L9Q4J0_ASPVE</name>
<feature type="region of interest" description="Disordered" evidence="5">
    <location>
        <begin position="448"/>
        <end position="469"/>
    </location>
</feature>
<dbReference type="InterPro" id="IPR001138">
    <property type="entry name" value="Zn2Cys6_DnaBD"/>
</dbReference>
<dbReference type="STRING" id="1036611.A0A1L9Q4J0"/>
<evidence type="ECO:0000313" key="8">
    <source>
        <dbReference type="Proteomes" id="UP000184073"/>
    </source>
</evidence>
<evidence type="ECO:0000256" key="2">
    <source>
        <dbReference type="ARBA" id="ARBA00023125"/>
    </source>
</evidence>
<dbReference type="VEuPathDB" id="FungiDB:ASPVEDRAFT_410041"/>
<dbReference type="Proteomes" id="UP000184073">
    <property type="component" value="Unassembled WGS sequence"/>
</dbReference>
<dbReference type="CDD" id="cd00067">
    <property type="entry name" value="GAL4"/>
    <property type="match status" value="1"/>
</dbReference>
<feature type="compositionally biased region" description="Low complexity" evidence="5">
    <location>
        <begin position="456"/>
        <end position="467"/>
    </location>
</feature>
<dbReference type="SUPFAM" id="SSF57701">
    <property type="entry name" value="Zn2/Cys6 DNA-binding domain"/>
    <property type="match status" value="1"/>
</dbReference>
<dbReference type="GeneID" id="63727764"/>
<accession>A0A1L9Q4J0</accession>
<evidence type="ECO:0000256" key="3">
    <source>
        <dbReference type="ARBA" id="ARBA00023163"/>
    </source>
</evidence>